<protein>
    <submittedName>
        <fullName evidence="1">Uncharacterized protein</fullName>
    </submittedName>
</protein>
<dbReference type="Proteomes" id="UP000198923">
    <property type="component" value="Unassembled WGS sequence"/>
</dbReference>
<name>A0A1G8JGG6_9ACTN</name>
<evidence type="ECO:0000313" key="2">
    <source>
        <dbReference type="Proteomes" id="UP000198923"/>
    </source>
</evidence>
<dbReference type="EMBL" id="FNCN01000043">
    <property type="protein sequence ID" value="SDI30374.1"/>
    <property type="molecule type" value="Genomic_DNA"/>
</dbReference>
<keyword evidence="2" id="KW-1185">Reference proteome</keyword>
<accession>A0A1G8JGG6</accession>
<proteinExistence type="predicted"/>
<sequence>MPFAGIPAIGLMYVHRLNNISQLWADCADILERVLDQDSDKIDKVAATYTCAEDEAKAAAARLKR</sequence>
<organism evidence="1 2">
    <name type="scientific">Sinosporangium album</name>
    <dbReference type="NCBI Taxonomy" id="504805"/>
    <lineage>
        <taxon>Bacteria</taxon>
        <taxon>Bacillati</taxon>
        <taxon>Actinomycetota</taxon>
        <taxon>Actinomycetes</taxon>
        <taxon>Streptosporangiales</taxon>
        <taxon>Streptosporangiaceae</taxon>
        <taxon>Sinosporangium</taxon>
    </lineage>
</organism>
<reference evidence="1 2" key="1">
    <citation type="submission" date="2016-10" db="EMBL/GenBank/DDBJ databases">
        <authorList>
            <person name="de Groot N.N."/>
        </authorList>
    </citation>
    <scope>NUCLEOTIDE SEQUENCE [LARGE SCALE GENOMIC DNA]</scope>
    <source>
        <strain evidence="1 2">CPCC 201354</strain>
    </source>
</reference>
<evidence type="ECO:0000313" key="1">
    <source>
        <dbReference type="EMBL" id="SDI30374.1"/>
    </source>
</evidence>
<dbReference type="STRING" id="504805.SAMN05421505_14318"/>
<gene>
    <name evidence="1" type="ORF">SAMN05421505_14318</name>
</gene>
<dbReference type="AlphaFoldDB" id="A0A1G8JGG6"/>